<evidence type="ECO:0000259" key="3">
    <source>
        <dbReference type="Pfam" id="PF13192"/>
    </source>
</evidence>
<dbReference type="Gene3D" id="3.40.30.10">
    <property type="entry name" value="Glutaredoxin"/>
    <property type="match status" value="1"/>
</dbReference>
<dbReference type="InterPro" id="IPR012336">
    <property type="entry name" value="Thioredoxin-like_fold"/>
</dbReference>
<dbReference type="InterPro" id="IPR036249">
    <property type="entry name" value="Thioredoxin-like_sf"/>
</dbReference>
<comment type="caution">
    <text evidence="4">The sequence shown here is derived from an EMBL/GenBank/DDBJ whole genome shotgun (WGS) entry which is preliminary data.</text>
</comment>
<keyword evidence="2" id="KW-1015">Disulfide bond</keyword>
<dbReference type="Pfam" id="PF13192">
    <property type="entry name" value="Thioredoxin_3"/>
    <property type="match status" value="1"/>
</dbReference>
<dbReference type="NCBIfam" id="TIGR00412">
    <property type="entry name" value="redox_disulf_2"/>
    <property type="match status" value="1"/>
</dbReference>
<dbReference type="PANTHER" id="PTHR36450">
    <property type="entry name" value="THIOREDOXIN"/>
    <property type="match status" value="1"/>
</dbReference>
<feature type="domain" description="Thioredoxin-like fold" evidence="3">
    <location>
        <begin position="3"/>
        <end position="76"/>
    </location>
</feature>
<gene>
    <name evidence="4" type="ORF">C9I99_11615</name>
</gene>
<feature type="disulfide bond" description="Redox-active" evidence="2">
    <location>
        <begin position="11"/>
        <end position="14"/>
    </location>
</feature>
<accession>A0A2T3IZB9</accession>
<dbReference type="RefSeq" id="WP_107349048.1">
    <property type="nucleotide sequence ID" value="NZ_PYMH01000004.1"/>
</dbReference>
<dbReference type="PANTHER" id="PTHR36450:SF1">
    <property type="entry name" value="THIOREDOXIN"/>
    <property type="match status" value="1"/>
</dbReference>
<reference evidence="4 5" key="1">
    <citation type="submission" date="2018-03" db="EMBL/GenBank/DDBJ databases">
        <title>Whole genome sequencing of Histamine producing bacteria.</title>
        <authorList>
            <person name="Butler K."/>
        </authorList>
    </citation>
    <scope>NUCLEOTIDE SEQUENCE [LARGE SCALE GENOMIC DNA]</scope>
    <source>
        <strain evidence="4 5">JCM 13586</strain>
    </source>
</reference>
<dbReference type="SUPFAM" id="SSF52833">
    <property type="entry name" value="Thioredoxin-like"/>
    <property type="match status" value="1"/>
</dbReference>
<name>A0A2T3IZB9_9GAMM</name>
<feature type="active site" description="Nucleophile" evidence="1">
    <location>
        <position position="14"/>
    </location>
</feature>
<organism evidence="4 5">
    <name type="scientific">Photobacterium lutimaris</name>
    <dbReference type="NCBI Taxonomy" id="388278"/>
    <lineage>
        <taxon>Bacteria</taxon>
        <taxon>Pseudomonadati</taxon>
        <taxon>Pseudomonadota</taxon>
        <taxon>Gammaproteobacteria</taxon>
        <taxon>Vibrionales</taxon>
        <taxon>Vibrionaceae</taxon>
        <taxon>Photobacterium</taxon>
    </lineage>
</organism>
<evidence type="ECO:0000256" key="2">
    <source>
        <dbReference type="PIRSR" id="PIRSR037031-51"/>
    </source>
</evidence>
<keyword evidence="5" id="KW-1185">Reference proteome</keyword>
<dbReference type="Proteomes" id="UP000241222">
    <property type="component" value="Unassembled WGS sequence"/>
</dbReference>
<evidence type="ECO:0000313" key="4">
    <source>
        <dbReference type="EMBL" id="PSU34002.1"/>
    </source>
</evidence>
<dbReference type="InterPro" id="IPR005243">
    <property type="entry name" value="THIRX-like_proc"/>
</dbReference>
<evidence type="ECO:0000313" key="5">
    <source>
        <dbReference type="Proteomes" id="UP000241222"/>
    </source>
</evidence>
<dbReference type="AlphaFoldDB" id="A0A2T3IZB9"/>
<protein>
    <submittedName>
        <fullName evidence="4">Thioredoxin family protein</fullName>
    </submittedName>
</protein>
<proteinExistence type="predicted"/>
<dbReference type="EMBL" id="PYMH01000004">
    <property type="protein sequence ID" value="PSU34002.1"/>
    <property type="molecule type" value="Genomic_DNA"/>
</dbReference>
<sequence length="78" mass="8614">MKNVKVLGSGCKNCKVTAELIQDIFQQHGIAFELEKIEDMAVIMAFGVMSTPAVVIDDVVVHKGSVPKRENIEGWLTR</sequence>
<keyword evidence="2" id="KW-0676">Redox-active center</keyword>
<dbReference type="OrthoDB" id="9800630at2"/>
<evidence type="ECO:0000256" key="1">
    <source>
        <dbReference type="PIRSR" id="PIRSR037031-50"/>
    </source>
</evidence>
<dbReference type="PIRSF" id="PIRSF037031">
    <property type="entry name" value="Redox_disulphide_2"/>
    <property type="match status" value="1"/>
</dbReference>
<feature type="active site" description="Nucleophile" evidence="1">
    <location>
        <position position="11"/>
    </location>
</feature>